<protein>
    <submittedName>
        <fullName evidence="1">Uncharacterized protein</fullName>
    </submittedName>
</protein>
<dbReference type="AlphaFoldDB" id="A0AA47N037"/>
<accession>A0AA47N037</accession>
<dbReference type="PANTHER" id="PTHR31025:SF25">
    <property type="entry name" value="ZINC FINGER (C2H2)-60"/>
    <property type="match status" value="1"/>
</dbReference>
<organism evidence="1 2">
    <name type="scientific">Merluccius polli</name>
    <name type="common">Benguela hake</name>
    <name type="synonym">Merluccius cadenati</name>
    <dbReference type="NCBI Taxonomy" id="89951"/>
    <lineage>
        <taxon>Eukaryota</taxon>
        <taxon>Metazoa</taxon>
        <taxon>Chordata</taxon>
        <taxon>Craniata</taxon>
        <taxon>Vertebrata</taxon>
        <taxon>Euteleostomi</taxon>
        <taxon>Actinopterygii</taxon>
        <taxon>Neopterygii</taxon>
        <taxon>Teleostei</taxon>
        <taxon>Neoteleostei</taxon>
        <taxon>Acanthomorphata</taxon>
        <taxon>Zeiogadaria</taxon>
        <taxon>Gadariae</taxon>
        <taxon>Gadiformes</taxon>
        <taxon>Gadoidei</taxon>
        <taxon>Merlucciidae</taxon>
        <taxon>Merluccius</taxon>
    </lineage>
</organism>
<comment type="caution">
    <text evidence="1">The sequence shown here is derived from an EMBL/GenBank/DDBJ whole genome shotgun (WGS) entry which is preliminary data.</text>
</comment>
<dbReference type="Proteomes" id="UP001174136">
    <property type="component" value="Unassembled WGS sequence"/>
</dbReference>
<dbReference type="EMBL" id="JAOPHQ010001710">
    <property type="protein sequence ID" value="KAK0149893.1"/>
    <property type="molecule type" value="Genomic_DNA"/>
</dbReference>
<sequence>MNVFPDQPVPQMTPSYCPQRVSLSDHHGPRRSQSHSFLLKLRWYSSANEAFNKDGTPLTTPNVKPDILEKLAHYIYNYTTYPTKLQIIALAEALIKAHPCLKERSNHSGYAGWQSSIKYKRANYHTKLKSFGVPDAMCNALKHKHPDNRKSAKNVKKPRKAEVNYLPPYPAGENQGPHLSKLRTKKSVRKPCRITTVQLEPKFMSRLDC</sequence>
<dbReference type="PANTHER" id="PTHR31025">
    <property type="entry name" value="SI:CH211-196P9.1-RELATED"/>
    <property type="match status" value="1"/>
</dbReference>
<gene>
    <name evidence="1" type="ORF">N1851_009339</name>
</gene>
<reference evidence="1" key="1">
    <citation type="journal article" date="2023" name="Front. Mar. Sci.">
        <title>A new Merluccius polli reference genome to investigate the effects of global change in West African waters.</title>
        <authorList>
            <person name="Mateo J.L."/>
            <person name="Blanco-Fernandez C."/>
            <person name="Garcia-Vazquez E."/>
            <person name="Machado-Schiaffino G."/>
        </authorList>
    </citation>
    <scope>NUCLEOTIDE SEQUENCE</scope>
    <source>
        <strain evidence="1">C29</strain>
        <tissue evidence="1">Fin</tissue>
    </source>
</reference>
<evidence type="ECO:0000313" key="1">
    <source>
        <dbReference type="EMBL" id="KAK0149893.1"/>
    </source>
</evidence>
<evidence type="ECO:0000313" key="2">
    <source>
        <dbReference type="Proteomes" id="UP001174136"/>
    </source>
</evidence>
<keyword evidence="2" id="KW-1185">Reference proteome</keyword>
<proteinExistence type="predicted"/>
<name>A0AA47N037_MERPO</name>